<evidence type="ECO:0000313" key="14">
    <source>
        <dbReference type="EMBL" id="EYU33224.1"/>
    </source>
</evidence>
<keyword evidence="4" id="KW-0813">Transport</keyword>
<evidence type="ECO:0000256" key="3">
    <source>
        <dbReference type="ARBA" id="ARBA00005667"/>
    </source>
</evidence>
<dbReference type="Pfam" id="PF08122">
    <property type="entry name" value="NDUF_B12"/>
    <property type="match status" value="1"/>
</dbReference>
<evidence type="ECO:0000256" key="2">
    <source>
        <dbReference type="ARBA" id="ARBA00004298"/>
    </source>
</evidence>
<keyword evidence="7" id="KW-0999">Mitochondrion inner membrane</keyword>
<accession>A0A022QZY1</accession>
<keyword evidence="11 13" id="KW-0472">Membrane</keyword>
<protein>
    <recommendedName>
        <fullName evidence="16">NADH dehydrogenase [ubiquinone] 1 beta subcomplex subunit 3-B</fullName>
    </recommendedName>
</protein>
<dbReference type="PANTHER" id="PTHR15082">
    <property type="entry name" value="NADH-UBIQUINONE OXIDOREDUCTASE B12 SUBUNIT"/>
    <property type="match status" value="1"/>
</dbReference>
<reference evidence="14 15" key="1">
    <citation type="journal article" date="2013" name="Proc. Natl. Acad. Sci. U.S.A.">
        <title>Fine-scale variation in meiotic recombination in Mimulus inferred from population shotgun sequencing.</title>
        <authorList>
            <person name="Hellsten U."/>
            <person name="Wright K.M."/>
            <person name="Jenkins J."/>
            <person name="Shu S."/>
            <person name="Yuan Y."/>
            <person name="Wessler S.R."/>
            <person name="Schmutz J."/>
            <person name="Willis J.H."/>
            <person name="Rokhsar D.S."/>
        </authorList>
    </citation>
    <scope>NUCLEOTIDE SEQUENCE [LARGE SCALE GENOMIC DNA]</scope>
    <source>
        <strain evidence="15">cv. DUN x IM62</strain>
    </source>
</reference>
<evidence type="ECO:0008006" key="16">
    <source>
        <dbReference type="Google" id="ProtNLM"/>
    </source>
</evidence>
<sequence>RESKNRRKKNEASMAKPLGPTGEFFRRRDEWRKHPMLHNQWRNATPGLGIALVAFGIYLVGEMAYDKIYAPKPHSHSHSTH</sequence>
<dbReference type="EMBL" id="KI630784">
    <property type="protein sequence ID" value="EYU33224.1"/>
    <property type="molecule type" value="Genomic_DNA"/>
</dbReference>
<evidence type="ECO:0000256" key="4">
    <source>
        <dbReference type="ARBA" id="ARBA00022448"/>
    </source>
</evidence>
<feature type="non-terminal residue" evidence="14">
    <location>
        <position position="1"/>
    </location>
</feature>
<evidence type="ECO:0000256" key="13">
    <source>
        <dbReference type="SAM" id="Phobius"/>
    </source>
</evidence>
<keyword evidence="6 13" id="KW-0812">Transmembrane</keyword>
<keyword evidence="8" id="KW-0249">Electron transport</keyword>
<name>A0A022QZY1_ERYGU</name>
<keyword evidence="15" id="KW-1185">Reference proteome</keyword>
<comment type="subcellular location">
    <subcellularLocation>
        <location evidence="2">Mitochondrion inner membrane</location>
        <topology evidence="2">Single-pass membrane protein</topology>
        <orientation evidence="2">Matrix side</orientation>
    </subcellularLocation>
</comment>
<evidence type="ECO:0000256" key="10">
    <source>
        <dbReference type="ARBA" id="ARBA00023128"/>
    </source>
</evidence>
<keyword evidence="10" id="KW-0496">Mitochondrion</keyword>
<evidence type="ECO:0000256" key="11">
    <source>
        <dbReference type="ARBA" id="ARBA00023136"/>
    </source>
</evidence>
<organism evidence="14 15">
    <name type="scientific">Erythranthe guttata</name>
    <name type="common">Yellow monkey flower</name>
    <name type="synonym">Mimulus guttatus</name>
    <dbReference type="NCBI Taxonomy" id="4155"/>
    <lineage>
        <taxon>Eukaryota</taxon>
        <taxon>Viridiplantae</taxon>
        <taxon>Streptophyta</taxon>
        <taxon>Embryophyta</taxon>
        <taxon>Tracheophyta</taxon>
        <taxon>Spermatophyta</taxon>
        <taxon>Magnoliopsida</taxon>
        <taxon>eudicotyledons</taxon>
        <taxon>Gunneridae</taxon>
        <taxon>Pentapetalae</taxon>
        <taxon>asterids</taxon>
        <taxon>lamiids</taxon>
        <taxon>Lamiales</taxon>
        <taxon>Phrymaceae</taxon>
        <taxon>Erythranthe</taxon>
    </lineage>
</organism>
<evidence type="ECO:0000256" key="1">
    <source>
        <dbReference type="ARBA" id="ARBA00003195"/>
    </source>
</evidence>
<dbReference type="Proteomes" id="UP000030748">
    <property type="component" value="Unassembled WGS sequence"/>
</dbReference>
<feature type="region of interest" description="Disordered" evidence="12">
    <location>
        <begin position="1"/>
        <end position="24"/>
    </location>
</feature>
<evidence type="ECO:0000256" key="5">
    <source>
        <dbReference type="ARBA" id="ARBA00022660"/>
    </source>
</evidence>
<keyword evidence="5" id="KW-0679">Respiratory chain</keyword>
<evidence type="ECO:0000256" key="8">
    <source>
        <dbReference type="ARBA" id="ARBA00022982"/>
    </source>
</evidence>
<evidence type="ECO:0000256" key="7">
    <source>
        <dbReference type="ARBA" id="ARBA00022792"/>
    </source>
</evidence>
<dbReference type="eggNOG" id="ENOG502S7DZ">
    <property type="taxonomic scope" value="Eukaryota"/>
</dbReference>
<dbReference type="AlphaFoldDB" id="A0A022QZY1"/>
<dbReference type="InterPro" id="IPR012576">
    <property type="entry name" value="NDUFB3"/>
</dbReference>
<proteinExistence type="inferred from homology"/>
<evidence type="ECO:0000256" key="6">
    <source>
        <dbReference type="ARBA" id="ARBA00022692"/>
    </source>
</evidence>
<evidence type="ECO:0000256" key="9">
    <source>
        <dbReference type="ARBA" id="ARBA00022989"/>
    </source>
</evidence>
<dbReference type="GO" id="GO:0022900">
    <property type="term" value="P:electron transport chain"/>
    <property type="evidence" value="ECO:0007669"/>
    <property type="project" value="InterPro"/>
</dbReference>
<evidence type="ECO:0000313" key="15">
    <source>
        <dbReference type="Proteomes" id="UP000030748"/>
    </source>
</evidence>
<comment type="function">
    <text evidence="1">Accessory subunit of the mitochondrial membrane respiratory chain NADH dehydrogenase (Complex I), that is believed not to be involved in catalysis. Complex I functions in the transfer of electrons from NADH to the respiratory chain. The immediate electron acceptor for the enzyme is believed to be ubiquinone.</text>
</comment>
<evidence type="ECO:0000256" key="12">
    <source>
        <dbReference type="SAM" id="MobiDB-lite"/>
    </source>
</evidence>
<dbReference type="STRING" id="4155.A0A022QZY1"/>
<gene>
    <name evidence="14" type="ORF">MIMGU_mgv1a022036mg</name>
</gene>
<dbReference type="PANTHER" id="PTHR15082:SF2">
    <property type="entry name" value="NADH DEHYDROGENASE [UBIQUINONE] 1 BETA SUBCOMPLEX SUBUNIT 3"/>
    <property type="match status" value="1"/>
</dbReference>
<dbReference type="GO" id="GO:0045271">
    <property type="term" value="C:respiratory chain complex I"/>
    <property type="evidence" value="ECO:0000318"/>
    <property type="project" value="GO_Central"/>
</dbReference>
<feature type="transmembrane region" description="Helical" evidence="13">
    <location>
        <begin position="41"/>
        <end position="61"/>
    </location>
</feature>
<comment type="similarity">
    <text evidence="3">Belongs to the complex I NDUFB3 subunit family.</text>
</comment>
<dbReference type="GO" id="GO:0005743">
    <property type="term" value="C:mitochondrial inner membrane"/>
    <property type="evidence" value="ECO:0007669"/>
    <property type="project" value="UniProtKB-SubCell"/>
</dbReference>
<keyword evidence="9 13" id="KW-1133">Transmembrane helix</keyword>